<keyword evidence="4" id="KW-1185">Reference proteome</keyword>
<dbReference type="InterPro" id="IPR012337">
    <property type="entry name" value="RNaseH-like_sf"/>
</dbReference>
<evidence type="ECO:0000313" key="4">
    <source>
        <dbReference type="Proteomes" id="UP001370348"/>
    </source>
</evidence>
<dbReference type="SUPFAM" id="SSF53098">
    <property type="entry name" value="Ribonuclease H-like"/>
    <property type="match status" value="1"/>
</dbReference>
<dbReference type="NCBIfam" id="NF033592">
    <property type="entry name" value="transpos_IS4_1"/>
    <property type="match status" value="1"/>
</dbReference>
<dbReference type="InterPro" id="IPR002559">
    <property type="entry name" value="Transposase_11"/>
</dbReference>
<dbReference type="PANTHER" id="PTHR37529">
    <property type="entry name" value="TRANSPOSASE INSG FOR INSERTION SEQUENCE ELEMENT IS4-RELATED"/>
    <property type="match status" value="1"/>
</dbReference>
<dbReference type="Proteomes" id="UP001370348">
    <property type="component" value="Chromosome"/>
</dbReference>
<organism evidence="3 4">
    <name type="scientific">Pendulispora albinea</name>
    <dbReference type="NCBI Taxonomy" id="2741071"/>
    <lineage>
        <taxon>Bacteria</taxon>
        <taxon>Pseudomonadati</taxon>
        <taxon>Myxococcota</taxon>
        <taxon>Myxococcia</taxon>
        <taxon>Myxococcales</taxon>
        <taxon>Sorangiineae</taxon>
        <taxon>Pendulisporaceae</taxon>
        <taxon>Pendulispora</taxon>
    </lineage>
</organism>
<sequence>MRGSPFGAVPSADEGAFDRLRESINPEWIEAALEATGTATVRRRRLPAEQVIWLVLGMAIYRQRPIDDLVAHLDLSLPGTGSASMAKSAIAQARARLGDEPLKWLFERCSEKWAHESARRHAWRGLALYGVDGTTVRVPDSKENRTHFGSQNTRNNQISGYPLARIVTLMALRSHILAAAAFGPWGDERPYATELWPKVPDDSLMIVDRNFLAAHILVGLEATGTNRHWLTRATANSKWTVVKKLGPGDELVEMMPSWGTRAKNEHVPRVWTMRAIHYRRPGFKPQTLLTSLVDAKLFPANELRALYHERWEIEEAQTQTVKSWSASRWSDEFSSWFVDRDIAA</sequence>
<proteinExistence type="predicted"/>
<reference evidence="3 4" key="1">
    <citation type="submission" date="2021-12" db="EMBL/GenBank/DDBJ databases">
        <title>Discovery of the Pendulisporaceae a myxobacterial family with distinct sporulation behavior and unique specialized metabolism.</title>
        <authorList>
            <person name="Garcia R."/>
            <person name="Popoff A."/>
            <person name="Bader C.D."/>
            <person name="Loehr J."/>
            <person name="Walesch S."/>
            <person name="Walt C."/>
            <person name="Boldt J."/>
            <person name="Bunk B."/>
            <person name="Haeckl F.J.F.P.J."/>
            <person name="Gunesch A.P."/>
            <person name="Birkelbach J."/>
            <person name="Nuebel U."/>
            <person name="Pietschmann T."/>
            <person name="Bach T."/>
            <person name="Mueller R."/>
        </authorList>
    </citation>
    <scope>NUCLEOTIDE SEQUENCE [LARGE SCALE GENOMIC DNA]</scope>
    <source>
        <strain evidence="3 4">MSr11954</strain>
    </source>
</reference>
<dbReference type="Pfam" id="PF01609">
    <property type="entry name" value="DDE_Tnp_1"/>
    <property type="match status" value="1"/>
</dbReference>
<name>A0ABZ2MA86_9BACT</name>
<accession>A0ABZ2MA86</accession>
<feature type="domain" description="Transposase IS4-like" evidence="1">
    <location>
        <begin position="131"/>
        <end position="316"/>
    </location>
</feature>
<feature type="domain" description="Transposase IS4 N-terminal" evidence="2">
    <location>
        <begin position="17"/>
        <end position="107"/>
    </location>
</feature>
<dbReference type="InterPro" id="IPR047952">
    <property type="entry name" value="Transpos_IS4"/>
</dbReference>
<dbReference type="PANTHER" id="PTHR37529:SF1">
    <property type="entry name" value="TRANSPOSASE INSG FOR INSERTION SEQUENCE ELEMENT IS4-RELATED"/>
    <property type="match status" value="1"/>
</dbReference>
<dbReference type="InterPro" id="IPR024473">
    <property type="entry name" value="Transposases_IS4_N"/>
</dbReference>
<dbReference type="EMBL" id="CP089984">
    <property type="protein sequence ID" value="WXB19424.1"/>
    <property type="molecule type" value="Genomic_DNA"/>
</dbReference>
<protein>
    <submittedName>
        <fullName evidence="3">IS4 family transposase</fullName>
    </submittedName>
</protein>
<dbReference type="Pfam" id="PF13006">
    <property type="entry name" value="Nterm_IS4"/>
    <property type="match status" value="1"/>
</dbReference>
<evidence type="ECO:0000259" key="2">
    <source>
        <dbReference type="Pfam" id="PF13006"/>
    </source>
</evidence>
<evidence type="ECO:0000259" key="1">
    <source>
        <dbReference type="Pfam" id="PF01609"/>
    </source>
</evidence>
<evidence type="ECO:0000313" key="3">
    <source>
        <dbReference type="EMBL" id="WXB19424.1"/>
    </source>
</evidence>
<gene>
    <name evidence="3" type="ORF">LZC94_19605</name>
</gene>
<dbReference type="RefSeq" id="WP_394829041.1">
    <property type="nucleotide sequence ID" value="NZ_CP089984.1"/>
</dbReference>